<evidence type="ECO:0000313" key="3">
    <source>
        <dbReference type="Proteomes" id="UP001597478"/>
    </source>
</evidence>
<sequence>MRTTRLRHVTAALAAVVVAAGASSVAAAEPPAPPCLAGTVVRHECAEGTLDDGTRYRFARPSQWNGIVLVDLDFASRAPDDALARRLVELGYAVGGTTRTVTGWDIAAAIDNQAAALERFEAAFGKARWAIASGSSMGGMVSAGAAQVYPDRFSAAVPFCGGLGGAVGQWNQKLDTVFTLKTLLFGDTSLPITGIPADVAGAQQAWLAAVGEAQRTPEGKARIALAAAIGQLPAWGLTAAGEPTPRPDPRDADALQEGMYLALAGGALPYLGQAMSSRRSIEQLVGGNPSWNTGVDYARQLALAEPSHRRVVRELYARAGLDLAADLRALAAAPRIAADRQAVSRLERGIVYDGDLRIPVLTVNPIGDQISTVAQQQSYGAVVHRRGNAVLLRQTYVGTAGHCTFTTAEQEAAITAMTHRLRTGHWGPTDAASMNRLAASGTEPGRYLGYRPPTFNRPYYGEENR</sequence>
<keyword evidence="1" id="KW-0732">Signal</keyword>
<evidence type="ECO:0000313" key="2">
    <source>
        <dbReference type="EMBL" id="MFD2800663.1"/>
    </source>
</evidence>
<name>A0ABW5WDM5_9PSEU</name>
<gene>
    <name evidence="2" type="ORF">ACFS2C_14810</name>
</gene>
<proteinExistence type="predicted"/>
<organism evidence="2 3">
    <name type="scientific">Prauserella oleivorans</name>
    <dbReference type="NCBI Taxonomy" id="1478153"/>
    <lineage>
        <taxon>Bacteria</taxon>
        <taxon>Bacillati</taxon>
        <taxon>Actinomycetota</taxon>
        <taxon>Actinomycetes</taxon>
        <taxon>Pseudonocardiales</taxon>
        <taxon>Pseudonocardiaceae</taxon>
        <taxon>Prauserella</taxon>
    </lineage>
</organism>
<feature type="chain" id="PRO_5047030961" evidence="1">
    <location>
        <begin position="29"/>
        <end position="465"/>
    </location>
</feature>
<protein>
    <submittedName>
        <fullName evidence="2">Uncharacterized protein</fullName>
    </submittedName>
</protein>
<comment type="caution">
    <text evidence="2">The sequence shown here is derived from an EMBL/GenBank/DDBJ whole genome shotgun (WGS) entry which is preliminary data.</text>
</comment>
<dbReference type="Proteomes" id="UP001597478">
    <property type="component" value="Unassembled WGS sequence"/>
</dbReference>
<dbReference type="Gene3D" id="3.40.50.1820">
    <property type="entry name" value="alpha/beta hydrolase"/>
    <property type="match status" value="1"/>
</dbReference>
<dbReference type="EMBL" id="JBHUOF010000019">
    <property type="protein sequence ID" value="MFD2800663.1"/>
    <property type="molecule type" value="Genomic_DNA"/>
</dbReference>
<dbReference type="SUPFAM" id="SSF53474">
    <property type="entry name" value="alpha/beta-Hydrolases"/>
    <property type="match status" value="2"/>
</dbReference>
<feature type="signal peptide" evidence="1">
    <location>
        <begin position="1"/>
        <end position="28"/>
    </location>
</feature>
<evidence type="ECO:0000256" key="1">
    <source>
        <dbReference type="SAM" id="SignalP"/>
    </source>
</evidence>
<dbReference type="RefSeq" id="WP_377392104.1">
    <property type="nucleotide sequence ID" value="NZ_JBHSAN010000028.1"/>
</dbReference>
<accession>A0ABW5WDM5</accession>
<reference evidence="3" key="1">
    <citation type="journal article" date="2019" name="Int. J. Syst. Evol. Microbiol.">
        <title>The Global Catalogue of Microorganisms (GCM) 10K type strain sequencing project: providing services to taxonomists for standard genome sequencing and annotation.</title>
        <authorList>
            <consortium name="The Broad Institute Genomics Platform"/>
            <consortium name="The Broad Institute Genome Sequencing Center for Infectious Disease"/>
            <person name="Wu L."/>
            <person name="Ma J."/>
        </authorList>
    </citation>
    <scope>NUCLEOTIDE SEQUENCE [LARGE SCALE GENOMIC DNA]</scope>
    <source>
        <strain evidence="3">IBRC-M 10906</strain>
    </source>
</reference>
<keyword evidence="3" id="KW-1185">Reference proteome</keyword>
<dbReference type="InterPro" id="IPR029058">
    <property type="entry name" value="AB_hydrolase_fold"/>
</dbReference>